<proteinExistence type="predicted"/>
<name>A0A138ZYT5_GONPJ</name>
<reference evidence="2 3" key="1">
    <citation type="journal article" date="2015" name="Genome Biol. Evol.">
        <title>Phylogenomic analyses indicate that early fungi evolved digesting cell walls of algal ancestors of land plants.</title>
        <authorList>
            <person name="Chang Y."/>
            <person name="Wang S."/>
            <person name="Sekimoto S."/>
            <person name="Aerts A.L."/>
            <person name="Choi C."/>
            <person name="Clum A."/>
            <person name="LaButti K.M."/>
            <person name="Lindquist E.A."/>
            <person name="Yee Ngan C."/>
            <person name="Ohm R.A."/>
            <person name="Salamov A.A."/>
            <person name="Grigoriev I.V."/>
            <person name="Spatafora J.W."/>
            <person name="Berbee M.L."/>
        </authorList>
    </citation>
    <scope>NUCLEOTIDE SEQUENCE [LARGE SCALE GENOMIC DNA]</scope>
    <source>
        <strain evidence="2 3">JEL478</strain>
    </source>
</reference>
<dbReference type="Pfam" id="PF00149">
    <property type="entry name" value="Metallophos"/>
    <property type="match status" value="1"/>
</dbReference>
<organism evidence="2 3">
    <name type="scientific">Gonapodya prolifera (strain JEL478)</name>
    <name type="common">Monoblepharis prolifera</name>
    <dbReference type="NCBI Taxonomy" id="1344416"/>
    <lineage>
        <taxon>Eukaryota</taxon>
        <taxon>Fungi</taxon>
        <taxon>Fungi incertae sedis</taxon>
        <taxon>Chytridiomycota</taxon>
        <taxon>Chytridiomycota incertae sedis</taxon>
        <taxon>Monoblepharidomycetes</taxon>
        <taxon>Monoblepharidales</taxon>
        <taxon>Gonapodyaceae</taxon>
        <taxon>Gonapodya</taxon>
    </lineage>
</organism>
<evidence type="ECO:0000313" key="3">
    <source>
        <dbReference type="Proteomes" id="UP000070544"/>
    </source>
</evidence>
<dbReference type="PANTHER" id="PTHR46546">
    <property type="entry name" value="SHEWANELLA-LIKE PROTEIN PHOSPHATASE 1"/>
    <property type="match status" value="1"/>
</dbReference>
<dbReference type="InterPro" id="IPR029052">
    <property type="entry name" value="Metallo-depent_PP-like"/>
</dbReference>
<dbReference type="AlphaFoldDB" id="A0A138ZYT5"/>
<gene>
    <name evidence="2" type="ORF">M427DRAFT_63871</name>
</gene>
<protein>
    <submittedName>
        <fullName evidence="2">Metallo-dependent phosphatase</fullName>
    </submittedName>
</protein>
<evidence type="ECO:0000313" key="2">
    <source>
        <dbReference type="EMBL" id="KXS09578.1"/>
    </source>
</evidence>
<dbReference type="SUPFAM" id="SSF56300">
    <property type="entry name" value="Metallo-dependent phosphatases"/>
    <property type="match status" value="1"/>
</dbReference>
<dbReference type="InterPro" id="IPR004843">
    <property type="entry name" value="Calcineurin-like_PHP"/>
</dbReference>
<dbReference type="GO" id="GO:0016787">
    <property type="term" value="F:hydrolase activity"/>
    <property type="evidence" value="ECO:0007669"/>
    <property type="project" value="InterPro"/>
</dbReference>
<evidence type="ECO:0000259" key="1">
    <source>
        <dbReference type="Pfam" id="PF00149"/>
    </source>
</evidence>
<dbReference type="PANTHER" id="PTHR46546:SF4">
    <property type="entry name" value="SHEWANELLA-LIKE PROTEIN PHOSPHATASE 1"/>
    <property type="match status" value="1"/>
</dbReference>
<sequence>MDERNESSQNRGEPRVSSSLPSYVTATVILSAAWAVLYGSWNGNSGEVNFGEVRYPNGWEAWGTINDTRRVVVIGDVHGDFPNLFETLRVMDLITIATQRTHFQQGWVSEFVGTGDDKDSEDSLYSNLVPHIKWTGRNTVFVQVGDWTDRGPHVHAISLLIRHIQRECLNCRFLLGNHETMNLVGDLRYVSKEEIAGWGNKEVRRKEWEDGARGSVGWWVRRNNPLAVQVGDLVVVHAGITPEFSQRGLLRLNADFLAVLKPYPLNNITESLKPLARHEVLSHPIFAGEGPQWSRLYARPQNFLPSDPSDTACAPLMTALSHFGATMQVIGHTPQFQRRARSRCGGRVILGDIGISRAYGGGGRIGAVEIELSNPQASEDIFSSIDSCGGPGTVKDPQVCPGYFQMWPKARVRRVRGVYGHYAEGSTDIIVEGESLVKNAGFAPHL</sequence>
<dbReference type="Gene3D" id="3.60.21.10">
    <property type="match status" value="1"/>
</dbReference>
<dbReference type="Proteomes" id="UP000070544">
    <property type="component" value="Unassembled WGS sequence"/>
</dbReference>
<dbReference type="OrthoDB" id="5976022at2759"/>
<dbReference type="EMBL" id="KQ965858">
    <property type="protein sequence ID" value="KXS09578.1"/>
    <property type="molecule type" value="Genomic_DNA"/>
</dbReference>
<keyword evidence="3" id="KW-1185">Reference proteome</keyword>
<feature type="domain" description="Calcineurin-like phosphoesterase" evidence="1">
    <location>
        <begin position="70"/>
        <end position="334"/>
    </location>
</feature>
<accession>A0A138ZYT5</accession>
<dbReference type="STRING" id="1344416.A0A138ZYT5"/>